<feature type="signal peptide" evidence="1">
    <location>
        <begin position="1"/>
        <end position="20"/>
    </location>
</feature>
<keyword evidence="1" id="KW-0732">Signal</keyword>
<protein>
    <submittedName>
        <fullName evidence="3">Uncharacterized protein</fullName>
    </submittedName>
</protein>
<organism evidence="3 5">
    <name type="scientific">Perkinsus olseni</name>
    <name type="common">Perkinsus atlanticus</name>
    <dbReference type="NCBI Taxonomy" id="32597"/>
    <lineage>
        <taxon>Eukaryota</taxon>
        <taxon>Sar</taxon>
        <taxon>Alveolata</taxon>
        <taxon>Perkinsozoa</taxon>
        <taxon>Perkinsea</taxon>
        <taxon>Perkinsida</taxon>
        <taxon>Perkinsidae</taxon>
        <taxon>Perkinsus</taxon>
    </lineage>
</organism>
<accession>A0A7J6N0G8</accession>
<dbReference type="OrthoDB" id="430844at2759"/>
<evidence type="ECO:0000256" key="1">
    <source>
        <dbReference type="SAM" id="SignalP"/>
    </source>
</evidence>
<feature type="chain" id="PRO_5036205528" evidence="1">
    <location>
        <begin position="21"/>
        <end position="116"/>
    </location>
</feature>
<gene>
    <name evidence="3" type="ORF">FOL46_000064</name>
    <name evidence="2" type="ORF">FOZ61_005370</name>
</gene>
<sequence>MRTILALLGALGVLAQAVSSETKHSLDDEYQSLLDSLDSIRTEPDDVAKKFGIDVASTPALRGPAAMALVQHGSKKTGMLDQLSQAQEAEIERSTETLADVEKHFDSNLAALNKDL</sequence>
<dbReference type="Proteomes" id="UP000572268">
    <property type="component" value="Unassembled WGS sequence"/>
</dbReference>
<evidence type="ECO:0000313" key="4">
    <source>
        <dbReference type="Proteomes" id="UP000570595"/>
    </source>
</evidence>
<reference evidence="4 5" key="1">
    <citation type="submission" date="2020-04" db="EMBL/GenBank/DDBJ databases">
        <title>Perkinsus olseni comparative genomics.</title>
        <authorList>
            <person name="Bogema D.R."/>
        </authorList>
    </citation>
    <scope>NUCLEOTIDE SEQUENCE [LARGE SCALE GENOMIC DNA]</scope>
    <source>
        <strain evidence="2">ATCC PRA-179</strain>
        <strain evidence="3">ATCC PRA-31</strain>
    </source>
</reference>
<dbReference type="EMBL" id="JABANN010000001">
    <property type="protein sequence ID" value="KAF4676601.1"/>
    <property type="molecule type" value="Genomic_DNA"/>
</dbReference>
<dbReference type="AlphaFoldDB" id="A0A7J6N0G8"/>
<dbReference type="EMBL" id="JABAHT010000003">
    <property type="protein sequence ID" value="KAF4671147.1"/>
    <property type="molecule type" value="Genomic_DNA"/>
</dbReference>
<evidence type="ECO:0000313" key="2">
    <source>
        <dbReference type="EMBL" id="KAF4671147.1"/>
    </source>
</evidence>
<name>A0A7J6N0G8_PEROL</name>
<evidence type="ECO:0000313" key="3">
    <source>
        <dbReference type="EMBL" id="KAF4676601.1"/>
    </source>
</evidence>
<comment type="caution">
    <text evidence="3">The sequence shown here is derived from an EMBL/GenBank/DDBJ whole genome shotgun (WGS) entry which is preliminary data.</text>
</comment>
<proteinExistence type="predicted"/>
<dbReference type="Proteomes" id="UP000570595">
    <property type="component" value="Unassembled WGS sequence"/>
</dbReference>
<evidence type="ECO:0000313" key="5">
    <source>
        <dbReference type="Proteomes" id="UP000572268"/>
    </source>
</evidence>